<feature type="domain" description="PPIase cyclophilin-type" evidence="1">
    <location>
        <begin position="47"/>
        <end position="227"/>
    </location>
</feature>
<name>A0ABS6SGB3_9SPHN</name>
<dbReference type="PROSITE" id="PS50072">
    <property type="entry name" value="CSA_PPIASE_2"/>
    <property type="match status" value="1"/>
</dbReference>
<dbReference type="GO" id="GO:0003755">
    <property type="term" value="F:peptidyl-prolyl cis-trans isomerase activity"/>
    <property type="evidence" value="ECO:0007669"/>
    <property type="project" value="UniProtKB-EC"/>
</dbReference>
<organism evidence="2 3">
    <name type="scientific">Pacificimonas pallii</name>
    <dbReference type="NCBI Taxonomy" id="2827236"/>
    <lineage>
        <taxon>Bacteria</taxon>
        <taxon>Pseudomonadati</taxon>
        <taxon>Pseudomonadota</taxon>
        <taxon>Alphaproteobacteria</taxon>
        <taxon>Sphingomonadales</taxon>
        <taxon>Sphingosinicellaceae</taxon>
        <taxon>Pacificimonas</taxon>
    </lineage>
</organism>
<evidence type="ECO:0000313" key="3">
    <source>
        <dbReference type="Proteomes" id="UP000722336"/>
    </source>
</evidence>
<keyword evidence="2" id="KW-0413">Isomerase</keyword>
<dbReference type="Proteomes" id="UP000722336">
    <property type="component" value="Unassembled WGS sequence"/>
</dbReference>
<accession>A0ABS6SGB3</accession>
<evidence type="ECO:0000259" key="1">
    <source>
        <dbReference type="PROSITE" id="PS50072"/>
    </source>
</evidence>
<dbReference type="EC" id="5.2.1.8" evidence="2"/>
<evidence type="ECO:0000313" key="2">
    <source>
        <dbReference type="EMBL" id="MBV7256877.1"/>
    </source>
</evidence>
<gene>
    <name evidence="2" type="ORF">KCG44_08775</name>
</gene>
<dbReference type="Pfam" id="PF00160">
    <property type="entry name" value="Pro_isomerase"/>
    <property type="match status" value="1"/>
</dbReference>
<keyword evidence="3" id="KW-1185">Reference proteome</keyword>
<comment type="caution">
    <text evidence="2">The sequence shown here is derived from an EMBL/GenBank/DDBJ whole genome shotgun (WGS) entry which is preliminary data.</text>
</comment>
<sequence>MLSIIAAGMLMMTPPPPAPLSSAQILAHEDTIWLRPHPENTIYMDMPTGRVIISLGQEIAPLNRERVKELVRAGAFNGAAIDRVQENYVVQWSAREADGVEDIVGEVEGDRGAVGSPRLLPFGDTYAPQVGFIGPLPAAQDGKHVWLAHCYAMVGVGRGYGLDSGNGAELYVVVGQAPRHLDRNITLVGKVLMGMEHLTSLPRGDGELGFYTEDQEKAGIVRVTVAADLPEDERSHIEYMSTSGTMWDRWLEVRANRVNDGWFTHSHGAVDLCNIPVPVREVSGKE</sequence>
<dbReference type="EMBL" id="JAGSPA010000003">
    <property type="protein sequence ID" value="MBV7256877.1"/>
    <property type="molecule type" value="Genomic_DNA"/>
</dbReference>
<protein>
    <submittedName>
        <fullName evidence="2">Peptidylprolyl isomerase</fullName>
        <ecNumber evidence="2">5.2.1.8</ecNumber>
    </submittedName>
</protein>
<dbReference type="RefSeq" id="WP_218445702.1">
    <property type="nucleotide sequence ID" value="NZ_JAGSPA010000003.1"/>
</dbReference>
<proteinExistence type="predicted"/>
<dbReference type="InterPro" id="IPR002130">
    <property type="entry name" value="Cyclophilin-type_PPIase_dom"/>
</dbReference>
<reference evidence="2 3" key="1">
    <citation type="submission" date="2021-04" db="EMBL/GenBank/DDBJ databases">
        <authorList>
            <person name="Pira H."/>
            <person name="Risdian C."/>
            <person name="Wink J."/>
        </authorList>
    </citation>
    <scope>NUCLEOTIDE SEQUENCE [LARGE SCALE GENOMIC DNA]</scope>
    <source>
        <strain evidence="2 3">WHA3</strain>
    </source>
</reference>